<dbReference type="RefSeq" id="XP_007735630.1">
    <property type="nucleotide sequence ID" value="XM_007737440.1"/>
</dbReference>
<feature type="domain" description="Major facilitator superfamily (MFS) profile" evidence="8">
    <location>
        <begin position="59"/>
        <end position="488"/>
    </location>
</feature>
<dbReference type="eggNOG" id="KOG0255">
    <property type="taxonomic scope" value="Eukaryota"/>
</dbReference>
<feature type="transmembrane region" description="Helical" evidence="7">
    <location>
        <begin position="97"/>
        <end position="116"/>
    </location>
</feature>
<dbReference type="FunFam" id="1.20.1250.20:FF:000011">
    <property type="entry name" value="MFS multidrug transporter, putative"/>
    <property type="match status" value="1"/>
</dbReference>
<dbReference type="HOGENOM" id="CLU_008455_11_4_1"/>
<organism evidence="9 10">
    <name type="scientific">Capronia epimyces CBS 606.96</name>
    <dbReference type="NCBI Taxonomy" id="1182542"/>
    <lineage>
        <taxon>Eukaryota</taxon>
        <taxon>Fungi</taxon>
        <taxon>Dikarya</taxon>
        <taxon>Ascomycota</taxon>
        <taxon>Pezizomycotina</taxon>
        <taxon>Eurotiomycetes</taxon>
        <taxon>Chaetothyriomycetidae</taxon>
        <taxon>Chaetothyriales</taxon>
        <taxon>Herpotrichiellaceae</taxon>
        <taxon>Capronia</taxon>
    </lineage>
</organism>
<feature type="transmembrane region" description="Helical" evidence="7">
    <location>
        <begin position="370"/>
        <end position="392"/>
    </location>
</feature>
<evidence type="ECO:0000256" key="6">
    <source>
        <dbReference type="SAM" id="MobiDB-lite"/>
    </source>
</evidence>
<comment type="subcellular location">
    <subcellularLocation>
        <location evidence="1">Membrane</location>
        <topology evidence="1">Multi-pass membrane protein</topology>
    </subcellularLocation>
</comment>
<dbReference type="Gene3D" id="1.20.1250.20">
    <property type="entry name" value="MFS general substrate transporter like domains"/>
    <property type="match status" value="1"/>
</dbReference>
<keyword evidence="5 7" id="KW-0472">Membrane</keyword>
<feature type="region of interest" description="Disordered" evidence="6">
    <location>
        <begin position="1"/>
        <end position="20"/>
    </location>
</feature>
<feature type="transmembrane region" description="Helical" evidence="7">
    <location>
        <begin position="290"/>
        <end position="309"/>
    </location>
</feature>
<dbReference type="GO" id="GO:0022857">
    <property type="term" value="F:transmembrane transporter activity"/>
    <property type="evidence" value="ECO:0007669"/>
    <property type="project" value="InterPro"/>
</dbReference>
<accession>W9XKJ0</accession>
<proteinExistence type="predicted"/>
<dbReference type="InterPro" id="IPR036259">
    <property type="entry name" value="MFS_trans_sf"/>
</dbReference>
<dbReference type="GeneID" id="19171430"/>
<feature type="transmembrane region" description="Helical" evidence="7">
    <location>
        <begin position="428"/>
        <end position="452"/>
    </location>
</feature>
<feature type="transmembrane region" description="Helical" evidence="7">
    <location>
        <begin position="148"/>
        <end position="172"/>
    </location>
</feature>
<dbReference type="Pfam" id="PF07690">
    <property type="entry name" value="MFS_1"/>
    <property type="match status" value="1"/>
</dbReference>
<name>W9XKJ0_9EURO</name>
<dbReference type="PANTHER" id="PTHR23502">
    <property type="entry name" value="MAJOR FACILITATOR SUPERFAMILY"/>
    <property type="match status" value="1"/>
</dbReference>
<dbReference type="EMBL" id="AMGY01000006">
    <property type="protein sequence ID" value="EXJ81042.1"/>
    <property type="molecule type" value="Genomic_DNA"/>
</dbReference>
<keyword evidence="3 7" id="KW-0812">Transmembrane</keyword>
<evidence type="ECO:0000256" key="5">
    <source>
        <dbReference type="ARBA" id="ARBA00023136"/>
    </source>
</evidence>
<dbReference type="PROSITE" id="PS50850">
    <property type="entry name" value="MFS"/>
    <property type="match status" value="1"/>
</dbReference>
<feature type="transmembrane region" description="Helical" evidence="7">
    <location>
        <begin position="464"/>
        <end position="485"/>
    </location>
</feature>
<evidence type="ECO:0000256" key="2">
    <source>
        <dbReference type="ARBA" id="ARBA00022448"/>
    </source>
</evidence>
<evidence type="ECO:0000256" key="1">
    <source>
        <dbReference type="ARBA" id="ARBA00004141"/>
    </source>
</evidence>
<evidence type="ECO:0000313" key="10">
    <source>
        <dbReference type="Proteomes" id="UP000019478"/>
    </source>
</evidence>
<feature type="compositionally biased region" description="Polar residues" evidence="6">
    <location>
        <begin position="9"/>
        <end position="20"/>
    </location>
</feature>
<reference evidence="9 10" key="1">
    <citation type="submission" date="2013-03" db="EMBL/GenBank/DDBJ databases">
        <title>The Genome Sequence of Capronia epimyces CBS 606.96.</title>
        <authorList>
            <consortium name="The Broad Institute Genomics Platform"/>
            <person name="Cuomo C."/>
            <person name="de Hoog S."/>
            <person name="Gorbushina A."/>
            <person name="Walker B."/>
            <person name="Young S.K."/>
            <person name="Zeng Q."/>
            <person name="Gargeya S."/>
            <person name="Fitzgerald M."/>
            <person name="Haas B."/>
            <person name="Abouelleil A."/>
            <person name="Allen A.W."/>
            <person name="Alvarado L."/>
            <person name="Arachchi H.M."/>
            <person name="Berlin A.M."/>
            <person name="Chapman S.B."/>
            <person name="Gainer-Dewar J."/>
            <person name="Goldberg J."/>
            <person name="Griggs A."/>
            <person name="Gujja S."/>
            <person name="Hansen M."/>
            <person name="Howarth C."/>
            <person name="Imamovic A."/>
            <person name="Ireland A."/>
            <person name="Larimer J."/>
            <person name="McCowan C."/>
            <person name="Murphy C."/>
            <person name="Pearson M."/>
            <person name="Poon T.W."/>
            <person name="Priest M."/>
            <person name="Roberts A."/>
            <person name="Saif S."/>
            <person name="Shea T."/>
            <person name="Sisk P."/>
            <person name="Sykes S."/>
            <person name="Wortman J."/>
            <person name="Nusbaum C."/>
            <person name="Birren B."/>
        </authorList>
    </citation>
    <scope>NUCLEOTIDE SEQUENCE [LARGE SCALE GENOMIC DNA]</scope>
    <source>
        <strain evidence="9 10">CBS 606.96</strain>
    </source>
</reference>
<evidence type="ECO:0000256" key="3">
    <source>
        <dbReference type="ARBA" id="ARBA00022692"/>
    </source>
</evidence>
<keyword evidence="10" id="KW-1185">Reference proteome</keyword>
<gene>
    <name evidence="9" type="ORF">A1O3_07330</name>
</gene>
<dbReference type="PANTHER" id="PTHR23502:SF31">
    <property type="entry name" value="POLYAMINE TRANSPORTER 1"/>
    <property type="match status" value="1"/>
</dbReference>
<sequence length="507" mass="54633">MERLERASTENAGQPFSTVKSHSVAAAAPLSDDTDLVDFMGDNDPHHPYNWTRRRKMLTSAVLAVSTFIVALSSALFSAAVGPFAAHFGVSHEVGTLGVSLYVLGFATGPIFWAPFSEIKGRWSPIVLGMAGFSIFGLGVASGKDVQTVLICRFWCGIFGASPMTVVAGVFADMFDGRSRGAATTVFSMTILMGPTMAPFVGGFIVESSLGWRWVGWISSIAGFTSLLLDCILLEETFGPCILQRRAARLRIETGNWALHSAHDCVQLDVRTFLSEYLLRPFRLLFTEPLVFLISLYLAFVYGLVYLFLTAYPMVFQGVHGMSPGVGGLGYLGMVVGIIVGGLYLIVIVQPSYRRKLAANNNIALPEWRLQPAIAGAVSFAVGILWFGWTGYREDIHWILPALSGILTGLGIIVIFQQLGNYLIDVYLPVAASVFAGSAVIRSLCGAGFPLFAKAMFQSLGINYASTVLGGVAVLGIPIPVAFYLRGAALRSKTQMKTCLSDASEEL</sequence>
<dbReference type="InterPro" id="IPR011701">
    <property type="entry name" value="MFS"/>
</dbReference>
<keyword evidence="4 7" id="KW-1133">Transmembrane helix</keyword>
<feature type="transmembrane region" description="Helical" evidence="7">
    <location>
        <begin position="329"/>
        <end position="349"/>
    </location>
</feature>
<protein>
    <recommendedName>
        <fullName evidence="8">Major facilitator superfamily (MFS) profile domain-containing protein</fullName>
    </recommendedName>
</protein>
<evidence type="ECO:0000256" key="7">
    <source>
        <dbReference type="SAM" id="Phobius"/>
    </source>
</evidence>
<feature type="transmembrane region" description="Helical" evidence="7">
    <location>
        <begin position="184"/>
        <end position="206"/>
    </location>
</feature>
<dbReference type="STRING" id="1182542.W9XKJ0"/>
<feature type="transmembrane region" description="Helical" evidence="7">
    <location>
        <begin position="61"/>
        <end position="85"/>
    </location>
</feature>
<evidence type="ECO:0000259" key="8">
    <source>
        <dbReference type="PROSITE" id="PS50850"/>
    </source>
</evidence>
<feature type="transmembrane region" description="Helical" evidence="7">
    <location>
        <begin position="398"/>
        <end position="416"/>
    </location>
</feature>
<feature type="transmembrane region" description="Helical" evidence="7">
    <location>
        <begin position="123"/>
        <end position="142"/>
    </location>
</feature>
<keyword evidence="2" id="KW-0813">Transport</keyword>
<comment type="caution">
    <text evidence="9">The sequence shown here is derived from an EMBL/GenBank/DDBJ whole genome shotgun (WGS) entry which is preliminary data.</text>
</comment>
<dbReference type="Proteomes" id="UP000019478">
    <property type="component" value="Unassembled WGS sequence"/>
</dbReference>
<evidence type="ECO:0000313" key="9">
    <source>
        <dbReference type="EMBL" id="EXJ81042.1"/>
    </source>
</evidence>
<feature type="transmembrane region" description="Helical" evidence="7">
    <location>
        <begin position="212"/>
        <end position="234"/>
    </location>
</feature>
<dbReference type="SUPFAM" id="SSF103473">
    <property type="entry name" value="MFS general substrate transporter"/>
    <property type="match status" value="1"/>
</dbReference>
<dbReference type="AlphaFoldDB" id="W9XKJ0"/>
<dbReference type="InterPro" id="IPR020846">
    <property type="entry name" value="MFS_dom"/>
</dbReference>
<dbReference type="OrthoDB" id="9986881at2759"/>
<dbReference type="CDD" id="cd17323">
    <property type="entry name" value="MFS_Tpo1_MDR_like"/>
    <property type="match status" value="1"/>
</dbReference>
<dbReference type="GO" id="GO:0005886">
    <property type="term" value="C:plasma membrane"/>
    <property type="evidence" value="ECO:0007669"/>
    <property type="project" value="TreeGrafter"/>
</dbReference>
<evidence type="ECO:0000256" key="4">
    <source>
        <dbReference type="ARBA" id="ARBA00022989"/>
    </source>
</evidence>